<gene>
    <name evidence="2" type="ORF">ACFFX0_24395</name>
</gene>
<accession>A0ABV5G6B3</accession>
<dbReference type="EMBL" id="JBHMFI010000002">
    <property type="protein sequence ID" value="MFB9074164.1"/>
    <property type="molecule type" value="Genomic_DNA"/>
</dbReference>
<comment type="caution">
    <text evidence="2">The sequence shown here is derived from an EMBL/GenBank/DDBJ whole genome shotgun (WGS) entry which is preliminary data.</text>
</comment>
<proteinExistence type="predicted"/>
<reference evidence="2 3" key="1">
    <citation type="submission" date="2024-09" db="EMBL/GenBank/DDBJ databases">
        <authorList>
            <person name="Sun Q."/>
            <person name="Mori K."/>
        </authorList>
    </citation>
    <scope>NUCLEOTIDE SEQUENCE [LARGE SCALE GENOMIC DNA]</scope>
    <source>
        <strain evidence="2 3">CCM 7609</strain>
    </source>
</reference>
<name>A0ABV5G6B3_9MICC</name>
<feature type="region of interest" description="Disordered" evidence="1">
    <location>
        <begin position="25"/>
        <end position="58"/>
    </location>
</feature>
<evidence type="ECO:0000313" key="3">
    <source>
        <dbReference type="Proteomes" id="UP001589575"/>
    </source>
</evidence>
<dbReference type="Proteomes" id="UP001589575">
    <property type="component" value="Unassembled WGS sequence"/>
</dbReference>
<organism evidence="2 3">
    <name type="scientific">Citricoccus parietis</name>
    <dbReference type="NCBI Taxonomy" id="592307"/>
    <lineage>
        <taxon>Bacteria</taxon>
        <taxon>Bacillati</taxon>
        <taxon>Actinomycetota</taxon>
        <taxon>Actinomycetes</taxon>
        <taxon>Micrococcales</taxon>
        <taxon>Micrococcaceae</taxon>
        <taxon>Citricoccus</taxon>
    </lineage>
</organism>
<evidence type="ECO:0000313" key="2">
    <source>
        <dbReference type="EMBL" id="MFB9074164.1"/>
    </source>
</evidence>
<evidence type="ECO:0000256" key="1">
    <source>
        <dbReference type="SAM" id="MobiDB-lite"/>
    </source>
</evidence>
<protein>
    <submittedName>
        <fullName evidence="2">Uncharacterized protein</fullName>
    </submittedName>
</protein>
<sequence length="58" mass="6058">MARHRSLSVRPTFPAGGRCGRCARHRGGYGSASGTPALDRGPALHGRQLDLPPGPRPA</sequence>
<keyword evidence="3" id="KW-1185">Reference proteome</keyword>